<dbReference type="PANTHER" id="PTHR46720:SF3">
    <property type="entry name" value="FAD-BINDING DOMAIN-CONTAINING PROTEIN-RELATED"/>
    <property type="match status" value="1"/>
</dbReference>
<dbReference type="GO" id="GO:0016491">
    <property type="term" value="F:oxidoreductase activity"/>
    <property type="evidence" value="ECO:0007669"/>
    <property type="project" value="UniProtKB-KW"/>
</dbReference>
<dbReference type="SUPFAM" id="SSF51905">
    <property type="entry name" value="FAD/NAD(P)-binding domain"/>
    <property type="match status" value="1"/>
</dbReference>
<keyword evidence="3" id="KW-0560">Oxidoreductase</keyword>
<dbReference type="InterPro" id="IPR051104">
    <property type="entry name" value="FAD_monoxygenase"/>
</dbReference>
<dbReference type="PANTHER" id="PTHR46720">
    <property type="entry name" value="HYDROXYLASE, PUTATIVE (AFU_ORTHOLOGUE AFUA_3G01460)-RELATED"/>
    <property type="match status" value="1"/>
</dbReference>
<dbReference type="OrthoDB" id="417877at2759"/>
<feature type="domain" description="FAD-binding" evidence="4">
    <location>
        <begin position="10"/>
        <end position="379"/>
    </location>
</feature>
<dbReference type="EMBL" id="KN817641">
    <property type="protein sequence ID" value="KJA15557.1"/>
    <property type="molecule type" value="Genomic_DNA"/>
</dbReference>
<keyword evidence="2" id="KW-0274">FAD</keyword>
<name>A0A0D2KLQ8_HYPSF</name>
<organism evidence="5 6">
    <name type="scientific">Hypholoma sublateritium (strain FD-334 SS-4)</name>
    <dbReference type="NCBI Taxonomy" id="945553"/>
    <lineage>
        <taxon>Eukaryota</taxon>
        <taxon>Fungi</taxon>
        <taxon>Dikarya</taxon>
        <taxon>Basidiomycota</taxon>
        <taxon>Agaricomycotina</taxon>
        <taxon>Agaricomycetes</taxon>
        <taxon>Agaricomycetidae</taxon>
        <taxon>Agaricales</taxon>
        <taxon>Agaricineae</taxon>
        <taxon>Strophariaceae</taxon>
        <taxon>Hypholoma</taxon>
    </lineage>
</organism>
<dbReference type="OMA" id="WPRAWNV"/>
<dbReference type="STRING" id="945553.A0A0D2KLQ8"/>
<evidence type="ECO:0000256" key="2">
    <source>
        <dbReference type="ARBA" id="ARBA00022827"/>
    </source>
</evidence>
<accession>A0A0D2KLQ8</accession>
<gene>
    <name evidence="5" type="ORF">HYPSUDRAFT_71957</name>
</gene>
<evidence type="ECO:0000256" key="1">
    <source>
        <dbReference type="ARBA" id="ARBA00022630"/>
    </source>
</evidence>
<evidence type="ECO:0000313" key="6">
    <source>
        <dbReference type="Proteomes" id="UP000054270"/>
    </source>
</evidence>
<dbReference type="Gene3D" id="3.50.50.60">
    <property type="entry name" value="FAD/NAD(P)-binding domain"/>
    <property type="match status" value="1"/>
</dbReference>
<sequence>MTILPRQRLAIIGSGIGGLALAVALSKLGLDETLEIDVYESTAKLAPVGAGISIWPRAWDILRKMGLEKALSERSPPSASVSPGQKVSGFSYRKSDQKQGVPIVEVKLPCGPRAFHRADIQEVFLNHTSSLIRFHFCHRLKKYNKTSNGIELTFYNGKNLTCDLLIGADGINSTVRNLFLADENGNVECSRPKWTGTVAYRSLIEAEDVRKVNPQHPALEKYMVYCGKNKHIVMYPIMQGRYINTIQFVTDPTKEGTYISTTGAVVDLSEDDIPTMYSGWEDDAQCIIKLVAKPSKWAIQTVDTLDKYASECVVLLGDAAHGMAPHLGNGAAQAIEDAYVFANLIAAAHGQGRTYWDTKRITDAYNLVRQPFGNFVVDATRQQGRRYDLNTPALQAVNEGDFIPPCELADLGRSIEKGWEWTWNTLVTGDLERALAVL</sequence>
<dbReference type="Proteomes" id="UP000054270">
    <property type="component" value="Unassembled WGS sequence"/>
</dbReference>
<dbReference type="InterPro" id="IPR002938">
    <property type="entry name" value="FAD-bd"/>
</dbReference>
<evidence type="ECO:0000256" key="3">
    <source>
        <dbReference type="ARBA" id="ARBA00023002"/>
    </source>
</evidence>
<dbReference type="PRINTS" id="PR00420">
    <property type="entry name" value="RNGMNOXGNASE"/>
</dbReference>
<proteinExistence type="predicted"/>
<evidence type="ECO:0000313" key="5">
    <source>
        <dbReference type="EMBL" id="KJA15557.1"/>
    </source>
</evidence>
<dbReference type="GO" id="GO:0044550">
    <property type="term" value="P:secondary metabolite biosynthetic process"/>
    <property type="evidence" value="ECO:0007669"/>
    <property type="project" value="TreeGrafter"/>
</dbReference>
<dbReference type="GO" id="GO:0071949">
    <property type="term" value="F:FAD binding"/>
    <property type="evidence" value="ECO:0007669"/>
    <property type="project" value="InterPro"/>
</dbReference>
<protein>
    <recommendedName>
        <fullName evidence="4">FAD-binding domain-containing protein</fullName>
    </recommendedName>
</protein>
<reference evidence="6" key="1">
    <citation type="submission" date="2014-04" db="EMBL/GenBank/DDBJ databases">
        <title>Evolutionary Origins and Diversification of the Mycorrhizal Mutualists.</title>
        <authorList>
            <consortium name="DOE Joint Genome Institute"/>
            <consortium name="Mycorrhizal Genomics Consortium"/>
            <person name="Kohler A."/>
            <person name="Kuo A."/>
            <person name="Nagy L.G."/>
            <person name="Floudas D."/>
            <person name="Copeland A."/>
            <person name="Barry K.W."/>
            <person name="Cichocki N."/>
            <person name="Veneault-Fourrey C."/>
            <person name="LaButti K."/>
            <person name="Lindquist E.A."/>
            <person name="Lipzen A."/>
            <person name="Lundell T."/>
            <person name="Morin E."/>
            <person name="Murat C."/>
            <person name="Riley R."/>
            <person name="Ohm R."/>
            <person name="Sun H."/>
            <person name="Tunlid A."/>
            <person name="Henrissat B."/>
            <person name="Grigoriev I.V."/>
            <person name="Hibbett D.S."/>
            <person name="Martin F."/>
        </authorList>
    </citation>
    <scope>NUCLEOTIDE SEQUENCE [LARGE SCALE GENOMIC DNA]</scope>
    <source>
        <strain evidence="6">FD-334 SS-4</strain>
    </source>
</reference>
<keyword evidence="6" id="KW-1185">Reference proteome</keyword>
<keyword evidence="1" id="KW-0285">Flavoprotein</keyword>
<dbReference type="Pfam" id="PF01494">
    <property type="entry name" value="FAD_binding_3"/>
    <property type="match status" value="1"/>
</dbReference>
<dbReference type="InterPro" id="IPR036188">
    <property type="entry name" value="FAD/NAD-bd_sf"/>
</dbReference>
<dbReference type="AlphaFoldDB" id="A0A0D2KLQ8"/>
<dbReference type="SUPFAM" id="SSF54373">
    <property type="entry name" value="FAD-linked reductases, C-terminal domain"/>
    <property type="match status" value="1"/>
</dbReference>
<evidence type="ECO:0000259" key="4">
    <source>
        <dbReference type="Pfam" id="PF01494"/>
    </source>
</evidence>